<evidence type="ECO:0000256" key="2">
    <source>
        <dbReference type="ARBA" id="ARBA00022475"/>
    </source>
</evidence>
<evidence type="ECO:0000256" key="3">
    <source>
        <dbReference type="ARBA" id="ARBA00022692"/>
    </source>
</evidence>
<gene>
    <name evidence="7" type="ordered locus">HQ_3639A</name>
</gene>
<keyword evidence="2" id="KW-1003">Cell membrane</keyword>
<feature type="transmembrane region" description="Helical" evidence="6">
    <location>
        <begin position="36"/>
        <end position="54"/>
    </location>
</feature>
<dbReference type="RefSeq" id="WP_011572808.1">
    <property type="nucleotide sequence ID" value="NC_008212.1"/>
</dbReference>
<dbReference type="eggNOG" id="arCOG03873">
    <property type="taxonomic scope" value="Archaea"/>
</dbReference>
<comment type="subcellular location">
    <subcellularLocation>
        <location evidence="1">Cell membrane</location>
        <topology evidence="1">Multi-pass membrane protein</topology>
    </subcellularLocation>
</comment>
<feature type="transmembrane region" description="Helical" evidence="6">
    <location>
        <begin position="254"/>
        <end position="273"/>
    </location>
</feature>
<feature type="transmembrane region" description="Helical" evidence="6">
    <location>
        <begin position="180"/>
        <end position="204"/>
    </location>
</feature>
<dbReference type="GO" id="GO:0005886">
    <property type="term" value="C:plasma membrane"/>
    <property type="evidence" value="ECO:0007669"/>
    <property type="project" value="UniProtKB-SubCell"/>
</dbReference>
<keyword evidence="3 6" id="KW-0812">Transmembrane</keyword>
<evidence type="ECO:0000313" key="8">
    <source>
        <dbReference type="Proteomes" id="UP000001975"/>
    </source>
</evidence>
<evidence type="ECO:0000256" key="4">
    <source>
        <dbReference type="ARBA" id="ARBA00022989"/>
    </source>
</evidence>
<dbReference type="EMBL" id="AM180088">
    <property type="protein sequence ID" value="CAJ53726.1"/>
    <property type="molecule type" value="Genomic_DNA"/>
</dbReference>
<evidence type="ECO:0000256" key="6">
    <source>
        <dbReference type="SAM" id="Phobius"/>
    </source>
</evidence>
<keyword evidence="5 6" id="KW-0472">Membrane</keyword>
<dbReference type="HOGENOM" id="CLU_033541_1_0_2"/>
<keyword evidence="8" id="KW-1185">Reference proteome</keyword>
<dbReference type="Proteomes" id="UP000001975">
    <property type="component" value="Chromosome"/>
</dbReference>
<sequence>MVTVEALRRLAPGLGVLFALGLLARGITAIIPIGSHLIVVIGLGVFMANTLGIPDWAVAGVKTHSLWLEVGIILMGVTIAFQQVVDAGLQVLLIVGVAVCATVLAVEVLAREFFDIPEKIGSLLAAGSGICGVSAVAAVAGSIKPDQQQIAYAAATVLLFDAITLIIYPTVGHLLGLSDFVFGIWAGTTMFSTGPVTAAGFAYSRNAGEWAVLVKLTRNAFIGVVVIGYVLYYSRRGSTDATVDHTWRYLWESFPKFIIGFVVLMILGSAGVLSDTQITALDNASNWLFLVAFAGLGLSIDIGELRESGIKPVGVVSISLLLVSGLTLSALLYLF</sequence>
<feature type="transmembrane region" description="Helical" evidence="6">
    <location>
        <begin position="149"/>
        <end position="168"/>
    </location>
</feature>
<dbReference type="InterPro" id="IPR018383">
    <property type="entry name" value="UPF0324_pro"/>
</dbReference>
<dbReference type="AlphaFoldDB" id="Q18EA7"/>
<dbReference type="PANTHER" id="PTHR30106:SF1">
    <property type="entry name" value="UPF0324 MEMBRANE PROTEIN FN0533"/>
    <property type="match status" value="1"/>
</dbReference>
<organism evidence="7 8">
    <name type="scientific">Haloquadratum walsbyi (strain DSM 16790 / HBSQ001)</name>
    <dbReference type="NCBI Taxonomy" id="362976"/>
    <lineage>
        <taxon>Archaea</taxon>
        <taxon>Methanobacteriati</taxon>
        <taxon>Methanobacteriota</taxon>
        <taxon>Stenosarchaea group</taxon>
        <taxon>Halobacteria</taxon>
        <taxon>Halobacteriales</taxon>
        <taxon>Haloferacaceae</taxon>
        <taxon>Haloquadratum</taxon>
    </lineage>
</organism>
<proteinExistence type="predicted"/>
<dbReference type="KEGG" id="hwa:HQ_3639A"/>
<dbReference type="Pfam" id="PF03601">
    <property type="entry name" value="Cons_hypoth698"/>
    <property type="match status" value="1"/>
</dbReference>
<reference evidence="7 8" key="1">
    <citation type="journal article" date="2006" name="BMC Genomics">
        <title>The genome of the square archaeon Haloquadratum walsbyi: life at the limits of water activity.</title>
        <authorList>
            <person name="Bolhuis H.H."/>
            <person name="Palm P.P."/>
            <person name="Wende A.W."/>
            <person name="Falb M.M."/>
            <person name="Rampp M.M."/>
            <person name="Rodriguez-Valera F.F."/>
            <person name="Pfeiffer F.F."/>
            <person name="Oesterhelt D.D."/>
        </authorList>
    </citation>
    <scope>NUCLEOTIDE SEQUENCE [LARGE SCALE GENOMIC DNA]</scope>
    <source>
        <strain evidence="8">DSM 16790 / HBSQ001</strain>
    </source>
</reference>
<evidence type="ECO:0000256" key="1">
    <source>
        <dbReference type="ARBA" id="ARBA00004651"/>
    </source>
</evidence>
<evidence type="ECO:0000256" key="5">
    <source>
        <dbReference type="ARBA" id="ARBA00023136"/>
    </source>
</evidence>
<feature type="transmembrane region" description="Helical" evidence="6">
    <location>
        <begin position="122"/>
        <end position="143"/>
    </location>
</feature>
<feature type="transmembrane region" description="Helical" evidence="6">
    <location>
        <begin position="315"/>
        <end position="334"/>
    </location>
</feature>
<feature type="transmembrane region" description="Helical" evidence="6">
    <location>
        <begin position="91"/>
        <end position="110"/>
    </location>
</feature>
<accession>Q18EA7</accession>
<keyword evidence="4 6" id="KW-1133">Transmembrane helix</keyword>
<evidence type="ECO:0000313" key="7">
    <source>
        <dbReference type="EMBL" id="CAJ53726.1"/>
    </source>
</evidence>
<name>Q18EA7_HALWD</name>
<dbReference type="GeneID" id="4193619"/>
<dbReference type="PANTHER" id="PTHR30106">
    <property type="entry name" value="INNER MEMBRANE PROTEIN YEIH-RELATED"/>
    <property type="match status" value="1"/>
</dbReference>
<feature type="transmembrane region" description="Helical" evidence="6">
    <location>
        <begin position="285"/>
        <end position="303"/>
    </location>
</feature>
<feature type="transmembrane region" description="Helical" evidence="6">
    <location>
        <begin position="216"/>
        <end position="233"/>
    </location>
</feature>
<feature type="transmembrane region" description="Helical" evidence="6">
    <location>
        <begin position="66"/>
        <end position="85"/>
    </location>
</feature>
<protein>
    <submittedName>
        <fullName evidence="7">UPF0324 family protein</fullName>
    </submittedName>
</protein>